<dbReference type="OrthoDB" id="9812056at2"/>
<dbReference type="GO" id="GO:0005886">
    <property type="term" value="C:plasma membrane"/>
    <property type="evidence" value="ECO:0007669"/>
    <property type="project" value="UniProtKB-SubCell"/>
</dbReference>
<feature type="transmembrane region" description="Helical" evidence="2">
    <location>
        <begin position="25"/>
        <end position="45"/>
    </location>
</feature>
<protein>
    <recommendedName>
        <fullName evidence="5">Small basic protein</fullName>
    </recommendedName>
</protein>
<dbReference type="InterPro" id="IPR009709">
    <property type="entry name" value="DUF1290"/>
</dbReference>
<comment type="subcellular location">
    <subcellularLocation>
        <location evidence="1">Cell membrane</location>
        <topology evidence="1">Multi-pass membrane protein</topology>
    </subcellularLocation>
</comment>
<feature type="transmembrane region" description="Helical" evidence="2">
    <location>
        <begin position="52"/>
        <end position="75"/>
    </location>
</feature>
<reference evidence="3 4" key="1">
    <citation type="journal article" date="2010" name="Stand. Genomic Sci.">
        <title>Complete genome sequence of Thermosediminibacter oceani type strain (JW/IW-1228P).</title>
        <authorList>
            <person name="Pitluck S."/>
            <person name="Yasawong M."/>
            <person name="Munk C."/>
            <person name="Nolan M."/>
            <person name="Lapidus A."/>
            <person name="Lucas S."/>
            <person name="Glavina Del Rio T."/>
            <person name="Tice H."/>
            <person name="Cheng J.F."/>
            <person name="Bruce D."/>
            <person name="Detter C."/>
            <person name="Tapia R."/>
            <person name="Han C."/>
            <person name="Goodwin L."/>
            <person name="Liolios K."/>
            <person name="Ivanova N."/>
            <person name="Mavromatis K."/>
            <person name="Mikhailova N."/>
            <person name="Pati A."/>
            <person name="Chen A."/>
            <person name="Palaniappan K."/>
            <person name="Land M."/>
            <person name="Hauser L."/>
            <person name="Chang Y.J."/>
            <person name="Jeffries C.D."/>
            <person name="Rohde M."/>
            <person name="Spring S."/>
            <person name="Sikorski J."/>
            <person name="Goker M."/>
            <person name="Woyke T."/>
            <person name="Bristow J."/>
            <person name="Eisen J.A."/>
            <person name="Markowitz V."/>
            <person name="Hugenholtz P."/>
            <person name="Kyrpides N.C."/>
            <person name="Klenk H.P."/>
        </authorList>
    </citation>
    <scope>NUCLEOTIDE SEQUENCE [LARGE SCALE GENOMIC DNA]</scope>
    <source>
        <strain evidence="4">ATCC BAA-1034 / DSM 16646 / JW/IW-1228P</strain>
    </source>
</reference>
<keyword evidence="1 2" id="KW-0812">Transmembrane</keyword>
<dbReference type="PIRSF" id="PIRSF018579">
    <property type="entry name" value="Sbp"/>
    <property type="match status" value="1"/>
</dbReference>
<gene>
    <name evidence="3" type="ordered locus">Toce_0957</name>
</gene>
<dbReference type="Proteomes" id="UP000000272">
    <property type="component" value="Chromosome"/>
</dbReference>
<evidence type="ECO:0000313" key="3">
    <source>
        <dbReference type="EMBL" id="ADL07719.1"/>
    </source>
</evidence>
<organism evidence="3 4">
    <name type="scientific">Thermosediminibacter oceani (strain ATCC BAA-1034 / DSM 16646 / JW/IW-1228P)</name>
    <dbReference type="NCBI Taxonomy" id="555079"/>
    <lineage>
        <taxon>Bacteria</taxon>
        <taxon>Bacillati</taxon>
        <taxon>Bacillota</taxon>
        <taxon>Clostridia</taxon>
        <taxon>Thermosediminibacterales</taxon>
        <taxon>Thermosediminibacteraceae</taxon>
        <taxon>Thermosediminibacter</taxon>
    </lineage>
</organism>
<dbReference type="AlphaFoldDB" id="D9S2U2"/>
<name>D9S2U2_THEOJ</name>
<accession>D9S2U2</accession>
<keyword evidence="2" id="KW-1133">Transmembrane helix</keyword>
<evidence type="ECO:0000256" key="2">
    <source>
        <dbReference type="SAM" id="Phobius"/>
    </source>
</evidence>
<dbReference type="RefSeq" id="WP_013275761.1">
    <property type="nucleotide sequence ID" value="NC_014377.1"/>
</dbReference>
<dbReference type="eggNOG" id="COG3856">
    <property type="taxonomic scope" value="Bacteria"/>
</dbReference>
<dbReference type="KEGG" id="toc:Toce_0957"/>
<evidence type="ECO:0008006" key="5">
    <source>
        <dbReference type="Google" id="ProtNLM"/>
    </source>
</evidence>
<dbReference type="EMBL" id="CP002131">
    <property type="protein sequence ID" value="ADL07719.1"/>
    <property type="molecule type" value="Genomic_DNA"/>
</dbReference>
<evidence type="ECO:0000313" key="4">
    <source>
        <dbReference type="Proteomes" id="UP000000272"/>
    </source>
</evidence>
<comment type="similarity">
    <text evidence="1">Belongs to the sbp family.</text>
</comment>
<sequence length="114" mass="12357">MLFPLIGLILGIVAGIMLPINIPISYAPYISIAVLAALDSVFGGLRALGEGYFNVNIFITGFFANALLAGFLAFLGDKLGIPIYMAAIFAFGVRIFQNLAIIRREMLDRIFKKG</sequence>
<feature type="transmembrane region" description="Helical" evidence="2">
    <location>
        <begin position="81"/>
        <end position="102"/>
    </location>
</feature>
<keyword evidence="4" id="KW-1185">Reference proteome</keyword>
<dbReference type="Pfam" id="PF06947">
    <property type="entry name" value="DUF1290"/>
    <property type="match status" value="1"/>
</dbReference>
<keyword evidence="1" id="KW-1003">Cell membrane</keyword>
<evidence type="ECO:0000256" key="1">
    <source>
        <dbReference type="PIRNR" id="PIRNR018579"/>
    </source>
</evidence>
<keyword evidence="1 2" id="KW-0472">Membrane</keyword>
<dbReference type="STRING" id="555079.Toce_0957"/>
<dbReference type="HOGENOM" id="CLU_135532_1_0_9"/>
<proteinExistence type="inferred from homology"/>